<evidence type="ECO:0000313" key="8">
    <source>
        <dbReference type="Proteomes" id="UP000290649"/>
    </source>
</evidence>
<dbReference type="GO" id="GO:0005886">
    <property type="term" value="C:plasma membrane"/>
    <property type="evidence" value="ECO:0007669"/>
    <property type="project" value="UniProtKB-SubCell"/>
</dbReference>
<comment type="caution">
    <text evidence="7">The sequence shown here is derived from an EMBL/GenBank/DDBJ whole genome shotgun (WGS) entry which is preliminary data.</text>
</comment>
<keyword evidence="4 6" id="KW-1133">Transmembrane helix</keyword>
<organism evidence="7 8">
    <name type="scientific">Anaerobacillus alkaliphilus</name>
    <dbReference type="NCBI Taxonomy" id="1548597"/>
    <lineage>
        <taxon>Bacteria</taxon>
        <taxon>Bacillati</taxon>
        <taxon>Bacillota</taxon>
        <taxon>Bacilli</taxon>
        <taxon>Bacillales</taxon>
        <taxon>Bacillaceae</taxon>
        <taxon>Anaerobacillus</taxon>
    </lineage>
</organism>
<sequence>MKLFQIMVQIAVLYGFFLTGKWIQMVLGLMIPGSIIGMILFFIILLLGLFPTRWFENGSELMLSHMPFMFLPVTVGIVNYFSLFQGKGLLLVVVVLVSTMIVIASSAYIGQLMVEGKERQQ</sequence>
<protein>
    <submittedName>
        <fullName evidence="7">CidA/LrgA family holin-like protein</fullName>
    </submittedName>
</protein>
<dbReference type="EMBL" id="QOUX01000046">
    <property type="protein sequence ID" value="RXI98632.1"/>
    <property type="molecule type" value="Genomic_DNA"/>
</dbReference>
<dbReference type="RefSeq" id="WP_129079985.1">
    <property type="nucleotide sequence ID" value="NZ_QOUX01000046.1"/>
</dbReference>
<evidence type="ECO:0000256" key="4">
    <source>
        <dbReference type="ARBA" id="ARBA00022989"/>
    </source>
</evidence>
<dbReference type="InterPro" id="IPR005538">
    <property type="entry name" value="LrgA/CidA"/>
</dbReference>
<reference evidence="7 8" key="1">
    <citation type="journal article" date="2019" name="Int. J. Syst. Evol. Microbiol.">
        <title>Anaerobacillus alkaliphilus sp. nov., a novel alkaliphilic and moderately halophilic bacterium.</title>
        <authorList>
            <person name="Borsodi A.K."/>
            <person name="Aszalos J.M."/>
            <person name="Bihari P."/>
            <person name="Nagy I."/>
            <person name="Schumann P."/>
            <person name="Sproer C."/>
            <person name="Kovacs A.L."/>
            <person name="Boka K."/>
            <person name="Dobosy P."/>
            <person name="Ovari M."/>
            <person name="Szili-Kovacs T."/>
            <person name="Toth E."/>
        </authorList>
    </citation>
    <scope>NUCLEOTIDE SEQUENCE [LARGE SCALE GENOMIC DNA]</scope>
    <source>
        <strain evidence="7 8">B16-10</strain>
    </source>
</reference>
<dbReference type="NCBIfam" id="NF002460">
    <property type="entry name" value="PRK01658.1"/>
    <property type="match status" value="1"/>
</dbReference>
<gene>
    <name evidence="7" type="ORF">DS745_20160</name>
</gene>
<dbReference type="Pfam" id="PF03788">
    <property type="entry name" value="LrgA"/>
    <property type="match status" value="1"/>
</dbReference>
<name>A0A4Q0VQ52_9BACI</name>
<evidence type="ECO:0000256" key="3">
    <source>
        <dbReference type="ARBA" id="ARBA00022692"/>
    </source>
</evidence>
<evidence type="ECO:0000256" key="2">
    <source>
        <dbReference type="ARBA" id="ARBA00022475"/>
    </source>
</evidence>
<dbReference type="PANTHER" id="PTHR33931">
    <property type="entry name" value="HOLIN-LIKE PROTEIN CIDA-RELATED"/>
    <property type="match status" value="1"/>
</dbReference>
<evidence type="ECO:0000256" key="1">
    <source>
        <dbReference type="ARBA" id="ARBA00004651"/>
    </source>
</evidence>
<keyword evidence="3 6" id="KW-0812">Transmembrane</keyword>
<proteinExistence type="predicted"/>
<feature type="transmembrane region" description="Helical" evidence="6">
    <location>
        <begin position="89"/>
        <end position="109"/>
    </location>
</feature>
<accession>A0A4Q0VQ52</accession>
<feature type="transmembrane region" description="Helical" evidence="6">
    <location>
        <begin position="62"/>
        <end position="83"/>
    </location>
</feature>
<evidence type="ECO:0000256" key="5">
    <source>
        <dbReference type="ARBA" id="ARBA00023136"/>
    </source>
</evidence>
<dbReference type="PANTHER" id="PTHR33931:SF6">
    <property type="entry name" value="INTEGRAL MEMBRANE PROTEIN YXZK-RELATED"/>
    <property type="match status" value="1"/>
</dbReference>
<evidence type="ECO:0000256" key="6">
    <source>
        <dbReference type="SAM" id="Phobius"/>
    </source>
</evidence>
<dbReference type="AlphaFoldDB" id="A0A4Q0VQ52"/>
<dbReference type="Proteomes" id="UP000290649">
    <property type="component" value="Unassembled WGS sequence"/>
</dbReference>
<keyword evidence="5 6" id="KW-0472">Membrane</keyword>
<evidence type="ECO:0000313" key="7">
    <source>
        <dbReference type="EMBL" id="RXI98632.1"/>
    </source>
</evidence>
<feature type="transmembrane region" description="Helical" evidence="6">
    <location>
        <begin position="29"/>
        <end position="50"/>
    </location>
</feature>
<keyword evidence="2" id="KW-1003">Cell membrane</keyword>
<comment type="subcellular location">
    <subcellularLocation>
        <location evidence="1">Cell membrane</location>
        <topology evidence="1">Multi-pass membrane protein</topology>
    </subcellularLocation>
</comment>
<keyword evidence="8" id="KW-1185">Reference proteome</keyword>
<dbReference type="OrthoDB" id="3176438at2"/>